<proteinExistence type="inferred from homology"/>
<keyword evidence="6 9" id="KW-0472">Membrane</keyword>
<dbReference type="GO" id="GO:0005886">
    <property type="term" value="C:plasma membrane"/>
    <property type="evidence" value="ECO:0007669"/>
    <property type="project" value="UniProtKB-SubCell"/>
</dbReference>
<comment type="similarity">
    <text evidence="8">Belongs to the exbB/tolQ family.</text>
</comment>
<evidence type="ECO:0000259" key="11">
    <source>
        <dbReference type="SMART" id="SM00560"/>
    </source>
</evidence>
<dbReference type="GO" id="GO:0017038">
    <property type="term" value="P:protein import"/>
    <property type="evidence" value="ECO:0007669"/>
    <property type="project" value="TreeGrafter"/>
</dbReference>
<protein>
    <recommendedName>
        <fullName evidence="11">LamG-like jellyroll fold domain-containing protein</fullName>
    </recommendedName>
</protein>
<dbReference type="EMBL" id="MIGX01000073">
    <property type="protein sequence ID" value="PPT89186.1"/>
    <property type="molecule type" value="Genomic_DNA"/>
</dbReference>
<organism evidence="12 13">
    <name type="scientific">Xanthomonas theicola</name>
    <dbReference type="NCBI Taxonomy" id="56464"/>
    <lineage>
        <taxon>Bacteria</taxon>
        <taxon>Pseudomonadati</taxon>
        <taxon>Pseudomonadota</taxon>
        <taxon>Gammaproteobacteria</taxon>
        <taxon>Lysobacterales</taxon>
        <taxon>Lysobacteraceae</taxon>
        <taxon>Xanthomonas</taxon>
    </lineage>
</organism>
<dbReference type="Pfam" id="PF10102">
    <property type="entry name" value="DUF2341"/>
    <property type="match status" value="1"/>
</dbReference>
<dbReference type="Pfam" id="PF13385">
    <property type="entry name" value="Laminin_G_3"/>
    <property type="match status" value="1"/>
</dbReference>
<evidence type="ECO:0000256" key="8">
    <source>
        <dbReference type="RuleBase" id="RU004057"/>
    </source>
</evidence>
<feature type="transmembrane region" description="Helical" evidence="9">
    <location>
        <begin position="373"/>
        <end position="392"/>
    </location>
</feature>
<evidence type="ECO:0000256" key="2">
    <source>
        <dbReference type="ARBA" id="ARBA00022475"/>
    </source>
</evidence>
<evidence type="ECO:0000256" key="1">
    <source>
        <dbReference type="ARBA" id="ARBA00004651"/>
    </source>
</evidence>
<keyword evidence="4 10" id="KW-0732">Signal</keyword>
<evidence type="ECO:0000256" key="4">
    <source>
        <dbReference type="ARBA" id="ARBA00022729"/>
    </source>
</evidence>
<evidence type="ECO:0000256" key="5">
    <source>
        <dbReference type="ARBA" id="ARBA00022989"/>
    </source>
</evidence>
<keyword evidence="8" id="KW-0653">Protein transport</keyword>
<comment type="caution">
    <text evidence="12">The sequence shown here is derived from an EMBL/GenBank/DDBJ whole genome shotgun (WGS) entry which is preliminary data.</text>
</comment>
<evidence type="ECO:0000313" key="13">
    <source>
        <dbReference type="Proteomes" id="UP000239898"/>
    </source>
</evidence>
<accession>A0A2S6ZD05</accession>
<sequence>MAVYGLRLMLAATLLLSALPASAATWWDGKWNYRAKLTVDTTSTGVGLSQPSGRTQVLVRLHTGNFNFADAKADGSDVRFVAGDDRTPLKYHFEKYDGLVDQVALAWVDLPDLPANASTPLYVYFGNPEASGGSDAKGSYDADTVAVYHFASAQAAGADSTAYANNASAPPTLADTALIGAGLRLDGRAPVTVPASTSLTWPAAQPATVSLWAKPASADASGVLLALPGALTLRLEQGRVVAEVGAAAANAQIAASTTLPADAWAHVALRSDGKTATLFVNGRPAGDGATALPASGGGLLLGGEPGTARPNFIGLLDEVEVSKRARAIGAIEAAARSQGVDARLLRFDPVEQRSGDAGHGHFGILIAALTPDAWAVIGILAVMALISWWVMVGKGLYLNATAGANARFLDAYRQQVAAHPLHAPHWQQLGTAAGVRSNLARLLQVGQQELRERLQASGTNVVRTQSIAAIRSALDAAAVREGQRIHKGMVLLTIAISGGPFLGLLGTVVGVMITFAAVAAAGDVNINAIAPGIAAALLATVAGLAVAIPALFGYNYLLSQAEAISADMQVFVDELEKRIAEDYAGDAPARAGGG</sequence>
<keyword evidence="13" id="KW-1185">Reference proteome</keyword>
<evidence type="ECO:0000313" key="12">
    <source>
        <dbReference type="EMBL" id="PPT89186.1"/>
    </source>
</evidence>
<gene>
    <name evidence="12" type="ORF">XthCFBP4691_13990</name>
</gene>
<dbReference type="SUPFAM" id="SSF49899">
    <property type="entry name" value="Concanavalin A-like lectins/glucanases"/>
    <property type="match status" value="1"/>
</dbReference>
<comment type="subcellular location">
    <subcellularLocation>
        <location evidence="1">Cell membrane</location>
        <topology evidence="1">Multi-pass membrane protein</topology>
    </subcellularLocation>
    <subcellularLocation>
        <location evidence="8">Membrane</location>
        <topology evidence="8">Multi-pass membrane protein</topology>
    </subcellularLocation>
</comment>
<name>A0A2S6ZD05_9XANT</name>
<dbReference type="InterPro" id="IPR013320">
    <property type="entry name" value="ConA-like_dom_sf"/>
</dbReference>
<evidence type="ECO:0000256" key="6">
    <source>
        <dbReference type="ARBA" id="ARBA00023136"/>
    </source>
</evidence>
<dbReference type="RefSeq" id="WP_128420975.1">
    <property type="nucleotide sequence ID" value="NZ_JBHSXW010000001.1"/>
</dbReference>
<dbReference type="Gene3D" id="2.60.120.200">
    <property type="match status" value="1"/>
</dbReference>
<dbReference type="InterPro" id="IPR002898">
    <property type="entry name" value="MotA_ExbB_proton_chnl"/>
</dbReference>
<dbReference type="InterPro" id="IPR018765">
    <property type="entry name" value="DUF2341"/>
</dbReference>
<dbReference type="PANTHER" id="PTHR30625:SF3">
    <property type="entry name" value="TOL-PAL SYSTEM PROTEIN TOLQ"/>
    <property type="match status" value="1"/>
</dbReference>
<reference evidence="12 13" key="1">
    <citation type="submission" date="2016-08" db="EMBL/GenBank/DDBJ databases">
        <title>Evolution of the type three secretion system and type three effector repertoires in Xanthomonas.</title>
        <authorList>
            <person name="Merda D."/>
            <person name="Briand M."/>
            <person name="Bosis E."/>
            <person name="Rousseau C."/>
            <person name="Portier P."/>
            <person name="Jacques M.-A."/>
            <person name="Fischer-Le Saux M."/>
        </authorList>
    </citation>
    <scope>NUCLEOTIDE SEQUENCE [LARGE SCALE GENOMIC DNA]</scope>
    <source>
        <strain evidence="12 13">CFBP 4691</strain>
    </source>
</reference>
<dbReference type="Proteomes" id="UP000239898">
    <property type="component" value="Unassembled WGS sequence"/>
</dbReference>
<dbReference type="AlphaFoldDB" id="A0A2S6ZD05"/>
<keyword evidence="7" id="KW-1015">Disulfide bond</keyword>
<evidence type="ECO:0000256" key="10">
    <source>
        <dbReference type="SAM" id="SignalP"/>
    </source>
</evidence>
<dbReference type="OrthoDB" id="175881at2"/>
<dbReference type="InterPro" id="IPR050790">
    <property type="entry name" value="ExbB/TolQ_transport"/>
</dbReference>
<feature type="chain" id="PRO_5015524679" description="LamG-like jellyroll fold domain-containing protein" evidence="10">
    <location>
        <begin position="24"/>
        <end position="594"/>
    </location>
</feature>
<dbReference type="Pfam" id="PF01618">
    <property type="entry name" value="MotA_ExbB"/>
    <property type="match status" value="1"/>
</dbReference>
<keyword evidence="3 9" id="KW-0812">Transmembrane</keyword>
<feature type="signal peptide" evidence="10">
    <location>
        <begin position="1"/>
        <end position="23"/>
    </location>
</feature>
<keyword evidence="8" id="KW-0813">Transport</keyword>
<dbReference type="PANTHER" id="PTHR30625">
    <property type="entry name" value="PROTEIN TOLQ"/>
    <property type="match status" value="1"/>
</dbReference>
<evidence type="ECO:0000256" key="7">
    <source>
        <dbReference type="ARBA" id="ARBA00023157"/>
    </source>
</evidence>
<keyword evidence="2" id="KW-1003">Cell membrane</keyword>
<keyword evidence="5 9" id="KW-1133">Transmembrane helix</keyword>
<evidence type="ECO:0000256" key="3">
    <source>
        <dbReference type="ARBA" id="ARBA00022692"/>
    </source>
</evidence>
<dbReference type="InterPro" id="IPR006558">
    <property type="entry name" value="LamG-like"/>
</dbReference>
<evidence type="ECO:0000256" key="9">
    <source>
        <dbReference type="SAM" id="Phobius"/>
    </source>
</evidence>
<feature type="transmembrane region" description="Helical" evidence="9">
    <location>
        <begin position="528"/>
        <end position="552"/>
    </location>
</feature>
<feature type="transmembrane region" description="Helical" evidence="9">
    <location>
        <begin position="489"/>
        <end position="522"/>
    </location>
</feature>
<dbReference type="SMART" id="SM00560">
    <property type="entry name" value="LamGL"/>
    <property type="match status" value="1"/>
</dbReference>
<feature type="domain" description="LamG-like jellyroll fold" evidence="11">
    <location>
        <begin position="205"/>
        <end position="329"/>
    </location>
</feature>